<comment type="caution">
    <text evidence="2">The sequence shown here is derived from an EMBL/GenBank/DDBJ whole genome shotgun (WGS) entry which is preliminary data.</text>
</comment>
<dbReference type="Gene3D" id="3.20.20.100">
    <property type="entry name" value="NADP-dependent oxidoreductase domain"/>
    <property type="match status" value="1"/>
</dbReference>
<evidence type="ECO:0000313" key="2">
    <source>
        <dbReference type="EMBL" id="EAZ80682.1"/>
    </source>
</evidence>
<dbReference type="PANTHER" id="PTHR43312">
    <property type="entry name" value="D-THREO-ALDOSE 1-DEHYDROGENASE"/>
    <property type="match status" value="1"/>
</dbReference>
<reference evidence="2 3" key="1">
    <citation type="journal article" date="2011" name="J. Bacteriol.">
        <title>Complete genome sequence of Algoriphagus sp. PR1, bacterial prey of a colony-forming choanoflagellate.</title>
        <authorList>
            <person name="Alegado R.A."/>
            <person name="Ferriera S."/>
            <person name="Nusbaum C."/>
            <person name="Young S.K."/>
            <person name="Zeng Q."/>
            <person name="Imamovic A."/>
            <person name="Fairclough S.R."/>
            <person name="King N."/>
        </authorList>
    </citation>
    <scope>NUCLEOTIDE SEQUENCE [LARGE SCALE GENOMIC DNA]</scope>
    <source>
        <strain evidence="2 3">PR1</strain>
    </source>
</reference>
<dbReference type="RefSeq" id="WP_008199452.1">
    <property type="nucleotide sequence ID" value="NZ_CM001023.1"/>
</dbReference>
<dbReference type="AlphaFoldDB" id="A3HZJ6"/>
<evidence type="ECO:0000313" key="3">
    <source>
        <dbReference type="Proteomes" id="UP000003919"/>
    </source>
</evidence>
<sequence>MNYRKLGKTGFEISEVGLGTWQIGGGWGNPFDPKIAEELLAEAFDHGVNFIDTADVYDAGLSEAAVGKAVREFSGKIFVATKCGRRIQPHQNQGYTVDKLRRYVEDSLRNTGLEQLDLIQLHCPPTEVYTRDEIFGLFEDLKSEGKIAAMGVSVEKITEGLSAMKYEIVSSIQVIFNIFRQRPAEILFRNAAKNDIGLIVRVPLASGLLSGNINTETSFSKDDHRYFNREGKAFDKGETFSGVPLEIAFPAIEELKKEIGADYSLAAFALKWVLMFPEVSTVIPGASKLSQLQSNIKVSEMAPLSEKNMAIAREVYDKYIRPEVHHLW</sequence>
<organism evidence="2 3">
    <name type="scientific">Algoriphagus machipongonensis</name>
    <dbReference type="NCBI Taxonomy" id="388413"/>
    <lineage>
        <taxon>Bacteria</taxon>
        <taxon>Pseudomonadati</taxon>
        <taxon>Bacteroidota</taxon>
        <taxon>Cytophagia</taxon>
        <taxon>Cytophagales</taxon>
        <taxon>Cyclobacteriaceae</taxon>
        <taxon>Algoriphagus</taxon>
    </lineage>
</organism>
<feature type="domain" description="NADP-dependent oxidoreductase" evidence="1">
    <location>
        <begin position="16"/>
        <end position="316"/>
    </location>
</feature>
<dbReference type="Pfam" id="PF00248">
    <property type="entry name" value="Aldo_ket_red"/>
    <property type="match status" value="1"/>
</dbReference>
<dbReference type="SUPFAM" id="SSF51430">
    <property type="entry name" value="NAD(P)-linked oxidoreductase"/>
    <property type="match status" value="1"/>
</dbReference>
<evidence type="ECO:0000259" key="1">
    <source>
        <dbReference type="Pfam" id="PF00248"/>
    </source>
</evidence>
<keyword evidence="3" id="KW-1185">Reference proteome</keyword>
<dbReference type="EMBL" id="AAXU02000001">
    <property type="protein sequence ID" value="EAZ80682.1"/>
    <property type="molecule type" value="Genomic_DNA"/>
</dbReference>
<dbReference type="InterPro" id="IPR036812">
    <property type="entry name" value="NAD(P)_OxRdtase_dom_sf"/>
</dbReference>
<proteinExistence type="predicted"/>
<dbReference type="HOGENOM" id="CLU_023205_2_3_10"/>
<dbReference type="Proteomes" id="UP000003919">
    <property type="component" value="Unassembled WGS sequence"/>
</dbReference>
<dbReference type="InterPro" id="IPR023210">
    <property type="entry name" value="NADP_OxRdtase_dom"/>
</dbReference>
<dbReference type="OrthoDB" id="9773828at2"/>
<dbReference type="eggNOG" id="COG0667">
    <property type="taxonomic scope" value="Bacteria"/>
</dbReference>
<dbReference type="STRING" id="388413.ALPR1_07150"/>
<gene>
    <name evidence="2" type="ORF">ALPR1_07150</name>
</gene>
<name>A3HZJ6_9BACT</name>
<accession>A3HZJ6</accession>
<dbReference type="InterPro" id="IPR053135">
    <property type="entry name" value="AKR2_Oxidoreductase"/>
</dbReference>
<dbReference type="PANTHER" id="PTHR43312:SF1">
    <property type="entry name" value="NADP-DEPENDENT OXIDOREDUCTASE DOMAIN-CONTAINING PROTEIN"/>
    <property type="match status" value="1"/>
</dbReference>
<protein>
    <submittedName>
        <fullName evidence="2">Oxidoreductase, aldo/keto reductase family</fullName>
    </submittedName>
</protein>
<dbReference type="CDD" id="cd19086">
    <property type="entry name" value="AKR_AKR11C1"/>
    <property type="match status" value="1"/>
</dbReference>